<dbReference type="Gene3D" id="3.40.50.2300">
    <property type="match status" value="1"/>
</dbReference>
<dbReference type="PATRIC" id="fig|336566.3.peg.2001"/>
<sequence>MEGDPSSSFLLCMQLRHLGYGNITVSHTYADANERLFAQPRPELVLIDLPHEQAGTVAPLATAIRQLGIDFITLIGCDPPALPAAYDTTILLNRPPGMSDLIDAITLARRYS</sequence>
<evidence type="ECO:0008006" key="3">
    <source>
        <dbReference type="Google" id="ProtNLM"/>
    </source>
</evidence>
<comment type="caution">
    <text evidence="1">The sequence shown here is derived from an EMBL/GenBank/DDBJ whole genome shotgun (WGS) entry which is preliminary data.</text>
</comment>
<name>A0A0R0DAL1_9GAMM</name>
<reference evidence="1 2" key="1">
    <citation type="submission" date="2015-05" db="EMBL/GenBank/DDBJ databases">
        <title>Genome sequencing and analysis of members of genus Stenotrophomonas.</title>
        <authorList>
            <person name="Patil P.P."/>
            <person name="Midha S."/>
            <person name="Patil P.B."/>
        </authorList>
    </citation>
    <scope>NUCLEOTIDE SEQUENCE [LARGE SCALE GENOMIC DNA]</scope>
    <source>
        <strain evidence="1 2">DSM 24757</strain>
    </source>
</reference>
<proteinExistence type="predicted"/>
<dbReference type="Proteomes" id="UP000050956">
    <property type="component" value="Unassembled WGS sequence"/>
</dbReference>
<protein>
    <recommendedName>
        <fullName evidence="3">Response regulatory domain-containing protein</fullName>
    </recommendedName>
</protein>
<dbReference type="EMBL" id="LDJM01000032">
    <property type="protein sequence ID" value="KRG75258.1"/>
    <property type="molecule type" value="Genomic_DNA"/>
</dbReference>
<dbReference type="AlphaFoldDB" id="A0A0R0DAL1"/>
<accession>A0A0R0DAL1</accession>
<evidence type="ECO:0000313" key="1">
    <source>
        <dbReference type="EMBL" id="KRG75258.1"/>
    </source>
</evidence>
<keyword evidence="2" id="KW-1185">Reference proteome</keyword>
<gene>
    <name evidence="1" type="ORF">ABB30_12485</name>
</gene>
<organism evidence="1 2">
    <name type="scientific">Stenotrophomonas ginsengisoli</name>
    <dbReference type="NCBI Taxonomy" id="336566"/>
    <lineage>
        <taxon>Bacteria</taxon>
        <taxon>Pseudomonadati</taxon>
        <taxon>Pseudomonadota</taxon>
        <taxon>Gammaproteobacteria</taxon>
        <taxon>Lysobacterales</taxon>
        <taxon>Lysobacteraceae</taxon>
        <taxon>Stenotrophomonas</taxon>
    </lineage>
</organism>
<evidence type="ECO:0000313" key="2">
    <source>
        <dbReference type="Proteomes" id="UP000050956"/>
    </source>
</evidence>